<dbReference type="Gene3D" id="1.10.8.10">
    <property type="entry name" value="DNA helicase RuvA subunit, C-terminal domain"/>
    <property type="match status" value="1"/>
</dbReference>
<keyword evidence="8" id="KW-0067">ATP-binding</keyword>
<evidence type="ECO:0000256" key="2">
    <source>
        <dbReference type="ARBA" id="ARBA00022763"/>
    </source>
</evidence>
<dbReference type="SMART" id="SM00278">
    <property type="entry name" value="HhH1"/>
    <property type="match status" value="2"/>
</dbReference>
<evidence type="ECO:0000313" key="9">
    <source>
        <dbReference type="Proteomes" id="UP000051330"/>
    </source>
</evidence>
<proteinExistence type="inferred from homology"/>
<keyword evidence="1 6" id="KW-0963">Cytoplasm</keyword>
<evidence type="ECO:0000256" key="5">
    <source>
        <dbReference type="ARBA" id="ARBA00023204"/>
    </source>
</evidence>
<comment type="function">
    <text evidence="6">The RuvA-RuvB-RuvC complex processes Holliday junction (HJ) DNA during genetic recombination and DNA repair, while the RuvA-RuvB complex plays an important role in the rescue of blocked DNA replication forks via replication fork reversal (RFR). RuvA specifically binds to HJ cruciform DNA, conferring on it an open structure. The RuvB hexamer acts as an ATP-dependent pump, pulling dsDNA into and through the RuvAB complex. HJ branch migration allows RuvC to scan DNA until it finds its consensus sequence, where it cleaves and resolves the cruciform DNA.</text>
</comment>
<dbReference type="GO" id="GO:0009378">
    <property type="term" value="F:four-way junction helicase activity"/>
    <property type="evidence" value="ECO:0007669"/>
    <property type="project" value="InterPro"/>
</dbReference>
<gene>
    <name evidence="6" type="primary">ruvA</name>
    <name evidence="8" type="ORF">FD09_GL002405</name>
</gene>
<dbReference type="AlphaFoldDB" id="A0A0R1N5L1"/>
<organism evidence="8 9">
    <name type="scientific">Schleiferilactobacillus perolens DSM 12744</name>
    <dbReference type="NCBI Taxonomy" id="1423792"/>
    <lineage>
        <taxon>Bacteria</taxon>
        <taxon>Bacillati</taxon>
        <taxon>Bacillota</taxon>
        <taxon>Bacilli</taxon>
        <taxon>Lactobacillales</taxon>
        <taxon>Lactobacillaceae</taxon>
        <taxon>Schleiferilactobacillus</taxon>
    </lineage>
</organism>
<dbReference type="InterPro" id="IPR012340">
    <property type="entry name" value="NA-bd_OB-fold"/>
</dbReference>
<dbReference type="GO" id="GO:0009379">
    <property type="term" value="C:Holliday junction helicase complex"/>
    <property type="evidence" value="ECO:0007669"/>
    <property type="project" value="InterPro"/>
</dbReference>
<dbReference type="InterPro" id="IPR010994">
    <property type="entry name" value="RuvA_2-like"/>
</dbReference>
<dbReference type="HAMAP" id="MF_00031">
    <property type="entry name" value="DNA_HJ_migration_RuvA"/>
    <property type="match status" value="1"/>
</dbReference>
<dbReference type="GO" id="GO:0048476">
    <property type="term" value="C:Holliday junction resolvase complex"/>
    <property type="evidence" value="ECO:0007669"/>
    <property type="project" value="UniProtKB-UniRule"/>
</dbReference>
<dbReference type="GO" id="GO:0005524">
    <property type="term" value="F:ATP binding"/>
    <property type="evidence" value="ECO:0007669"/>
    <property type="project" value="InterPro"/>
</dbReference>
<keyword evidence="2 6" id="KW-0227">DNA damage</keyword>
<dbReference type="GO" id="GO:0006310">
    <property type="term" value="P:DNA recombination"/>
    <property type="evidence" value="ECO:0007669"/>
    <property type="project" value="UniProtKB-UniRule"/>
</dbReference>
<evidence type="ECO:0000259" key="7">
    <source>
        <dbReference type="SMART" id="SM00278"/>
    </source>
</evidence>
<dbReference type="SUPFAM" id="SSF47781">
    <property type="entry name" value="RuvA domain 2-like"/>
    <property type="match status" value="1"/>
</dbReference>
<dbReference type="InterPro" id="IPR013849">
    <property type="entry name" value="DNA_helicase_Holl-junc_RuvA_I"/>
</dbReference>
<keyword evidence="8" id="KW-0547">Nucleotide-binding</keyword>
<evidence type="ECO:0000256" key="3">
    <source>
        <dbReference type="ARBA" id="ARBA00023125"/>
    </source>
</evidence>
<dbReference type="Pfam" id="PF07499">
    <property type="entry name" value="RuvA_C"/>
    <property type="match status" value="1"/>
</dbReference>
<dbReference type="EMBL" id="AZEC01000005">
    <property type="protein sequence ID" value="KRL12866.1"/>
    <property type="molecule type" value="Genomic_DNA"/>
</dbReference>
<comment type="similarity">
    <text evidence="6">Belongs to the RuvA family.</text>
</comment>
<dbReference type="NCBIfam" id="TIGR00084">
    <property type="entry name" value="ruvA"/>
    <property type="match status" value="1"/>
</dbReference>
<dbReference type="STRING" id="1423792.FD09_GL002405"/>
<evidence type="ECO:0000256" key="6">
    <source>
        <dbReference type="HAMAP-Rule" id="MF_00031"/>
    </source>
</evidence>
<dbReference type="Gene3D" id="2.40.50.140">
    <property type="entry name" value="Nucleic acid-binding proteins"/>
    <property type="match status" value="1"/>
</dbReference>
<keyword evidence="8" id="KW-0378">Hydrolase</keyword>
<dbReference type="CDD" id="cd14332">
    <property type="entry name" value="UBA_RuvA_C"/>
    <property type="match status" value="1"/>
</dbReference>
<evidence type="ECO:0000256" key="1">
    <source>
        <dbReference type="ARBA" id="ARBA00022490"/>
    </source>
</evidence>
<comment type="caution">
    <text evidence="8">The sequence shown here is derived from an EMBL/GenBank/DDBJ whole genome shotgun (WGS) entry which is preliminary data.</text>
</comment>
<comment type="subcellular location">
    <subcellularLocation>
        <location evidence="6">Cytoplasm</location>
    </subcellularLocation>
</comment>
<evidence type="ECO:0000256" key="4">
    <source>
        <dbReference type="ARBA" id="ARBA00023172"/>
    </source>
</evidence>
<dbReference type="GO" id="GO:0005737">
    <property type="term" value="C:cytoplasm"/>
    <property type="evidence" value="ECO:0007669"/>
    <property type="project" value="UniProtKB-SubCell"/>
</dbReference>
<comment type="domain">
    <text evidence="6">Has three domains with a flexible linker between the domains II and III and assumes an 'L' shape. Domain III is highly mobile and contacts RuvB.</text>
</comment>
<dbReference type="GO" id="GO:0006281">
    <property type="term" value="P:DNA repair"/>
    <property type="evidence" value="ECO:0007669"/>
    <property type="project" value="UniProtKB-UniRule"/>
</dbReference>
<dbReference type="InterPro" id="IPR011114">
    <property type="entry name" value="RuvA_C"/>
</dbReference>
<keyword evidence="9" id="KW-1185">Reference proteome</keyword>
<dbReference type="RefSeq" id="WP_057819675.1">
    <property type="nucleotide sequence ID" value="NZ_AZEC01000005.1"/>
</dbReference>
<feature type="domain" description="Helix-hairpin-helix DNA-binding motif class 1" evidence="7">
    <location>
        <begin position="107"/>
        <end position="126"/>
    </location>
</feature>
<dbReference type="Pfam" id="PF14520">
    <property type="entry name" value="HHH_5"/>
    <property type="match status" value="1"/>
</dbReference>
<dbReference type="SUPFAM" id="SSF50249">
    <property type="entry name" value="Nucleic acid-binding proteins"/>
    <property type="match status" value="1"/>
</dbReference>
<keyword evidence="5 6" id="KW-0234">DNA repair</keyword>
<dbReference type="OrthoDB" id="5293449at2"/>
<comment type="subunit">
    <text evidence="6">Homotetramer. Forms an RuvA(8)-RuvB(12)-Holliday junction (HJ) complex. HJ DNA is sandwiched between 2 RuvA tetramers; dsDNA enters through RuvA and exits via RuvB. An RuvB hexamer assembles on each DNA strand where it exits the tetramer. Each RuvB hexamer is contacted by two RuvA subunits (via domain III) on 2 adjacent RuvB subunits; this complex drives branch migration. In the full resolvosome a probable DNA-RuvA(4)-RuvB(12)-RuvC(2) complex forms which resolves the HJ.</text>
</comment>
<evidence type="ECO:0000313" key="8">
    <source>
        <dbReference type="EMBL" id="KRL12866.1"/>
    </source>
</evidence>
<keyword evidence="4 6" id="KW-0233">DNA recombination</keyword>
<name>A0A0R1N5L1_9LACO</name>
<feature type="region of interest" description="Domain III" evidence="6">
    <location>
        <begin position="152"/>
        <end position="204"/>
    </location>
</feature>
<feature type="domain" description="Helix-hairpin-helix DNA-binding motif class 1" evidence="7">
    <location>
        <begin position="72"/>
        <end position="91"/>
    </location>
</feature>
<accession>A0A0R1N5L1</accession>
<sequence>MYEFFTGTIAAVHADYLVMTVQGIGYKLIVPNPYRFTVGESTVTVYVEQTVRDNIGITLYGFSSLTEKQLFQRLTSVTGIGPKSALAILATGDAPALVQAIQGNDVQYLTHFPGIGKKSAQQIILQLADKLGQVAAGGPVTPPTRTDPAAANDSPALTDALAALTTLGYNAKDVARVAKSLREKPDQKTDDYIRLGLRLLTKTR</sequence>
<dbReference type="InterPro" id="IPR000085">
    <property type="entry name" value="RuvA"/>
</dbReference>
<protein>
    <recommendedName>
        <fullName evidence="6">Holliday junction branch migration complex subunit RuvA</fullName>
    </recommendedName>
</protein>
<dbReference type="InterPro" id="IPR036267">
    <property type="entry name" value="RuvA_C_sf"/>
</dbReference>
<dbReference type="GO" id="GO:0000400">
    <property type="term" value="F:four-way junction DNA binding"/>
    <property type="evidence" value="ECO:0007669"/>
    <property type="project" value="UniProtKB-UniRule"/>
</dbReference>
<keyword evidence="3 6" id="KW-0238">DNA-binding</keyword>
<dbReference type="InterPro" id="IPR003583">
    <property type="entry name" value="Hlx-hairpin-Hlx_DNA-bd_motif"/>
</dbReference>
<comment type="caution">
    <text evidence="6">Lacks conserved residue(s) required for the propagation of feature annotation.</text>
</comment>
<keyword evidence="8" id="KW-0347">Helicase</keyword>
<dbReference type="PATRIC" id="fig|1423792.3.peg.2453"/>
<reference evidence="8 9" key="1">
    <citation type="journal article" date="2015" name="Genome Announc.">
        <title>Expanding the biotechnology potential of lactobacilli through comparative genomics of 213 strains and associated genera.</title>
        <authorList>
            <person name="Sun Z."/>
            <person name="Harris H.M."/>
            <person name="McCann A."/>
            <person name="Guo C."/>
            <person name="Argimon S."/>
            <person name="Zhang W."/>
            <person name="Yang X."/>
            <person name="Jeffery I.B."/>
            <person name="Cooney J.C."/>
            <person name="Kagawa T.F."/>
            <person name="Liu W."/>
            <person name="Song Y."/>
            <person name="Salvetti E."/>
            <person name="Wrobel A."/>
            <person name="Rasinkangas P."/>
            <person name="Parkhill J."/>
            <person name="Rea M.C."/>
            <person name="O'Sullivan O."/>
            <person name="Ritari J."/>
            <person name="Douillard F.P."/>
            <person name="Paul Ross R."/>
            <person name="Yang R."/>
            <person name="Briner A.E."/>
            <person name="Felis G.E."/>
            <person name="de Vos W.M."/>
            <person name="Barrangou R."/>
            <person name="Klaenhammer T.R."/>
            <person name="Caufield P.W."/>
            <person name="Cui Y."/>
            <person name="Zhang H."/>
            <person name="O'Toole P.W."/>
        </authorList>
    </citation>
    <scope>NUCLEOTIDE SEQUENCE [LARGE SCALE GENOMIC DNA]</scope>
    <source>
        <strain evidence="8 9">DSM 12744</strain>
    </source>
</reference>
<dbReference type="Proteomes" id="UP000051330">
    <property type="component" value="Unassembled WGS sequence"/>
</dbReference>
<dbReference type="Gene3D" id="1.10.150.20">
    <property type="entry name" value="5' to 3' exonuclease, C-terminal subdomain"/>
    <property type="match status" value="1"/>
</dbReference>
<dbReference type="Pfam" id="PF01330">
    <property type="entry name" value="RuvA_N"/>
    <property type="match status" value="1"/>
</dbReference>
<dbReference type="SUPFAM" id="SSF46929">
    <property type="entry name" value="DNA helicase RuvA subunit, C-terminal domain"/>
    <property type="match status" value="1"/>
</dbReference>